<reference evidence="1" key="1">
    <citation type="journal article" date="2023" name="J. Hazard. Mater.">
        <title>Anaerobic biodegradation of pyrene and benzo[a]pyrene by a new sulfate-reducing Desulforamulus aquiferis strain DSA.</title>
        <authorList>
            <person name="Zhang Z."/>
            <person name="Sun J."/>
            <person name="Gong X."/>
            <person name="Wang C."/>
            <person name="Wang H."/>
        </authorList>
    </citation>
    <scope>NUCLEOTIDE SEQUENCE</scope>
    <source>
        <strain evidence="1">DSA</strain>
    </source>
</reference>
<accession>A0AAW7ZGH2</accession>
<gene>
    <name evidence="1" type="ORF">P6N53_14935</name>
</gene>
<dbReference type="Proteomes" id="UP001172911">
    <property type="component" value="Unassembled WGS sequence"/>
</dbReference>
<organism evidence="1 2">
    <name type="scientific">Desulforamulus aquiferis</name>
    <dbReference type="NCBI Taxonomy" id="1397668"/>
    <lineage>
        <taxon>Bacteria</taxon>
        <taxon>Bacillati</taxon>
        <taxon>Bacillota</taxon>
        <taxon>Clostridia</taxon>
        <taxon>Eubacteriales</taxon>
        <taxon>Peptococcaceae</taxon>
        <taxon>Desulforamulus</taxon>
    </lineage>
</organism>
<reference evidence="1" key="2">
    <citation type="submission" date="2023-03" db="EMBL/GenBank/DDBJ databases">
        <authorList>
            <person name="Zhang Z."/>
        </authorList>
    </citation>
    <scope>NUCLEOTIDE SEQUENCE</scope>
    <source>
        <strain evidence="1">DSA</strain>
    </source>
</reference>
<evidence type="ECO:0000313" key="2">
    <source>
        <dbReference type="Proteomes" id="UP001172911"/>
    </source>
</evidence>
<protein>
    <submittedName>
        <fullName evidence="1">MoaD/ThiS family protein</fullName>
    </submittedName>
</protein>
<dbReference type="SUPFAM" id="SSF54285">
    <property type="entry name" value="MoaD/ThiS"/>
    <property type="match status" value="1"/>
</dbReference>
<sequence length="92" mass="10101">MGAIELRCFSKLQSVMAEKGFKFPEMYEVGESITGVELIHKLEITPEQVEAIMINGKVQSLETVIKSGDRVALIPPGTPGPYRVILGLVNKE</sequence>
<dbReference type="AlphaFoldDB" id="A0AAW7ZGH2"/>
<dbReference type="InterPro" id="IPR016155">
    <property type="entry name" value="Mopterin_synth/thiamin_S_b"/>
</dbReference>
<evidence type="ECO:0000313" key="1">
    <source>
        <dbReference type="EMBL" id="MDO7788521.1"/>
    </source>
</evidence>
<keyword evidence="2" id="KW-1185">Reference proteome</keyword>
<dbReference type="InterPro" id="IPR012675">
    <property type="entry name" value="Beta-grasp_dom_sf"/>
</dbReference>
<dbReference type="Pfam" id="PF02597">
    <property type="entry name" value="ThiS"/>
    <property type="match status" value="1"/>
</dbReference>
<dbReference type="EMBL" id="JARPTC010000021">
    <property type="protein sequence ID" value="MDO7788521.1"/>
    <property type="molecule type" value="Genomic_DNA"/>
</dbReference>
<dbReference type="RefSeq" id="WP_304544522.1">
    <property type="nucleotide sequence ID" value="NZ_JARPTC010000021.1"/>
</dbReference>
<proteinExistence type="predicted"/>
<dbReference type="InterPro" id="IPR003749">
    <property type="entry name" value="ThiS/MoaD-like"/>
</dbReference>
<comment type="caution">
    <text evidence="1">The sequence shown here is derived from an EMBL/GenBank/DDBJ whole genome shotgun (WGS) entry which is preliminary data.</text>
</comment>
<name>A0AAW7ZGH2_9FIRM</name>
<dbReference type="Gene3D" id="3.10.20.30">
    <property type="match status" value="1"/>
</dbReference>